<dbReference type="HOGENOM" id="CLU_097826_0_0_5"/>
<dbReference type="KEGG" id="ngl:RG1141_CH44450"/>
<feature type="transmembrane region" description="Helical" evidence="1">
    <location>
        <begin position="23"/>
        <end position="46"/>
    </location>
</feature>
<dbReference type="eggNOG" id="COG4944">
    <property type="taxonomic scope" value="Bacteria"/>
</dbReference>
<protein>
    <recommendedName>
        <fullName evidence="4">Extracytoplasmic function alternative sigma factor</fullName>
    </recommendedName>
</protein>
<keyword evidence="1" id="KW-1133">Transmembrane helix</keyword>
<dbReference type="PATRIC" id="fig|1028801.3.peg.4513"/>
<gene>
    <name evidence="2" type="ORF">RG1141_CH44450</name>
</gene>
<sequence>MNTEDLINLISEDTRRPVNLTRALALATAAGALMAGLVFFSVLGVRPDFAQAILTVRFAFKFIATLALFFVAASLMESLIRPGHGATAGRWLLLLAPALLIAAAAIEMIVTPADLWGSRLVGHNALHCLTVIPILSLAPTVFLFLVMRHGAPDHPGQAGAIAALASAGIAATLYASNCPDDSPLFVATWYPIAILIVAVAGYFAGRRFLRW</sequence>
<evidence type="ECO:0008006" key="4">
    <source>
        <dbReference type="Google" id="ProtNLM"/>
    </source>
</evidence>
<feature type="transmembrane region" description="Helical" evidence="1">
    <location>
        <begin position="187"/>
        <end position="205"/>
    </location>
</feature>
<feature type="transmembrane region" description="Helical" evidence="1">
    <location>
        <begin position="58"/>
        <end position="80"/>
    </location>
</feature>
<evidence type="ECO:0000313" key="2">
    <source>
        <dbReference type="EMBL" id="CDN56757.1"/>
    </source>
</evidence>
<dbReference type="RefSeq" id="WP_038548408.1">
    <property type="nucleotide sequence ID" value="NZ_HG938355.1"/>
</dbReference>
<evidence type="ECO:0000313" key="3">
    <source>
        <dbReference type="Proteomes" id="UP000028186"/>
    </source>
</evidence>
<keyword evidence="1" id="KW-0812">Transmembrane</keyword>
<feature type="transmembrane region" description="Helical" evidence="1">
    <location>
        <begin position="92"/>
        <end position="112"/>
    </location>
</feature>
<feature type="transmembrane region" description="Helical" evidence="1">
    <location>
        <begin position="158"/>
        <end position="175"/>
    </location>
</feature>
<feature type="transmembrane region" description="Helical" evidence="1">
    <location>
        <begin position="124"/>
        <end position="146"/>
    </location>
</feature>
<reference evidence="3" key="1">
    <citation type="journal article" date="2014" name="BMC Genomics">
        <title>Genome sequencing of two Neorhizobium galegae strains reveals a noeT gene responsible for the unusual acetylation of the nodulation factors.</title>
        <authorList>
            <person name="Osterman J."/>
            <person name="Marsh J."/>
            <person name="Laine P.K."/>
            <person name="Zeng Z."/>
            <person name="Alatalo E."/>
            <person name="Sullivan J.T."/>
            <person name="Young J.P."/>
            <person name="Thomas-Oates J."/>
            <person name="Paulin L."/>
            <person name="Lindstrom K."/>
        </authorList>
    </citation>
    <scope>NUCLEOTIDE SEQUENCE [LARGE SCALE GENOMIC DNA]</scope>
    <source>
        <strain evidence="3">HAMBI 1141</strain>
    </source>
</reference>
<keyword evidence="1" id="KW-0472">Membrane</keyword>
<organism evidence="2 3">
    <name type="scientific">Neorhizobium galegae bv. officinalis bv. officinalis str. HAMBI 1141</name>
    <dbReference type="NCBI Taxonomy" id="1028801"/>
    <lineage>
        <taxon>Bacteria</taxon>
        <taxon>Pseudomonadati</taxon>
        <taxon>Pseudomonadota</taxon>
        <taxon>Alphaproteobacteria</taxon>
        <taxon>Hyphomicrobiales</taxon>
        <taxon>Rhizobiaceae</taxon>
        <taxon>Rhizobium/Agrobacterium group</taxon>
        <taxon>Neorhizobium</taxon>
    </lineage>
</organism>
<proteinExistence type="predicted"/>
<accession>A0A068TE14</accession>
<dbReference type="InterPro" id="IPR009495">
    <property type="entry name" value="NrsF"/>
</dbReference>
<dbReference type="Pfam" id="PF06532">
    <property type="entry name" value="NrsF"/>
    <property type="match status" value="1"/>
</dbReference>
<dbReference type="EMBL" id="HG938355">
    <property type="protein sequence ID" value="CDN56757.1"/>
    <property type="molecule type" value="Genomic_DNA"/>
</dbReference>
<dbReference type="AlphaFoldDB" id="A0A068TE14"/>
<name>A0A068TE14_NEOGA</name>
<dbReference type="Proteomes" id="UP000028186">
    <property type="component" value="Chromosome I"/>
</dbReference>
<evidence type="ECO:0000256" key="1">
    <source>
        <dbReference type="SAM" id="Phobius"/>
    </source>
</evidence>